<sequence>MQKCGPLKSRLAFFRRVKHSFEKGCGNQMFRPKVCGSVSSRWLLIQKEAFSHQGGTAVLDFDTMSYLQCCSLCYPLCIFIVLAACVMACAGLIWMQISLKQDLDLMKEKIRMMESSQQLSSHEIVKLSEDLKEKERKLSDLESGEKSLTKLWSNVTDISQKLSAIDSAVNHLKTNIKSAADLIALPRAVEELQKSVATIGSTLTSVQHDVTLMQSAEEERRRDQLKEKTDEVRTAHSWQENNTGCFVLKQEIQFVQDGLQEINTTQLLHQSWSGEQIQSIHFVLSNLTRWMSTLQQSSSTDDNRPAAADHKLQTGEEYSTNTGVYVLLKMLMFTFLSHKRHKRGRRSTRKTALFPGISSVKDLERVLCLEGHWCGGLTYEELRSVFGSDTPDSALLQPYDTDGDEVYTLEELHAAVSA</sequence>
<protein>
    <submittedName>
        <fullName evidence="4">EF-hand calcium-binding domain-containing protein 14</fullName>
    </submittedName>
</protein>
<feature type="transmembrane region" description="Helical" evidence="3">
    <location>
        <begin position="72"/>
        <end position="95"/>
    </location>
</feature>
<dbReference type="AlphaFoldDB" id="A0A5A9P7H7"/>
<feature type="compositionally biased region" description="Basic and acidic residues" evidence="2">
    <location>
        <begin position="301"/>
        <end position="314"/>
    </location>
</feature>
<keyword evidence="5" id="KW-1185">Reference proteome</keyword>
<comment type="caution">
    <text evidence="4">The sequence shown here is derived from an EMBL/GenBank/DDBJ whole genome shotgun (WGS) entry which is preliminary data.</text>
</comment>
<evidence type="ECO:0000256" key="1">
    <source>
        <dbReference type="SAM" id="Coils"/>
    </source>
</evidence>
<feature type="region of interest" description="Disordered" evidence="2">
    <location>
        <begin position="295"/>
        <end position="314"/>
    </location>
</feature>
<accession>A0A5A9P7H7</accession>
<evidence type="ECO:0000313" key="4">
    <source>
        <dbReference type="EMBL" id="KAA0718444.1"/>
    </source>
</evidence>
<dbReference type="EMBL" id="SOYY01000007">
    <property type="protein sequence ID" value="KAA0718444.1"/>
    <property type="molecule type" value="Genomic_DNA"/>
</dbReference>
<evidence type="ECO:0000256" key="2">
    <source>
        <dbReference type="SAM" id="MobiDB-lite"/>
    </source>
</evidence>
<keyword evidence="3" id="KW-1133">Transmembrane helix</keyword>
<keyword evidence="3" id="KW-0472">Membrane</keyword>
<dbReference type="PANTHER" id="PTHR15717">
    <property type="entry name" value="PROTEIN KIAA0494"/>
    <property type="match status" value="1"/>
</dbReference>
<proteinExistence type="predicted"/>
<keyword evidence="3" id="KW-0812">Transmembrane</keyword>
<organism evidence="4 5">
    <name type="scientific">Triplophysa tibetana</name>
    <dbReference type="NCBI Taxonomy" id="1572043"/>
    <lineage>
        <taxon>Eukaryota</taxon>
        <taxon>Metazoa</taxon>
        <taxon>Chordata</taxon>
        <taxon>Craniata</taxon>
        <taxon>Vertebrata</taxon>
        <taxon>Euteleostomi</taxon>
        <taxon>Actinopterygii</taxon>
        <taxon>Neopterygii</taxon>
        <taxon>Teleostei</taxon>
        <taxon>Ostariophysi</taxon>
        <taxon>Cypriniformes</taxon>
        <taxon>Nemacheilidae</taxon>
        <taxon>Triplophysa</taxon>
    </lineage>
</organism>
<evidence type="ECO:0000313" key="5">
    <source>
        <dbReference type="Proteomes" id="UP000324632"/>
    </source>
</evidence>
<name>A0A5A9P7H7_9TELE</name>
<feature type="coiled-coil region" evidence="1">
    <location>
        <begin position="124"/>
        <end position="151"/>
    </location>
</feature>
<dbReference type="InterPro" id="IPR042352">
    <property type="entry name" value="EFCAB14"/>
</dbReference>
<dbReference type="Proteomes" id="UP000324632">
    <property type="component" value="Chromosome 7"/>
</dbReference>
<gene>
    <name evidence="4" type="ORF">E1301_Tti019298</name>
</gene>
<reference evidence="4 5" key="1">
    <citation type="journal article" date="2019" name="Mol. Ecol. Resour.">
        <title>Chromosome-level genome assembly of Triplophysa tibetana, a fish adapted to the harsh high-altitude environment of the Tibetan Plateau.</title>
        <authorList>
            <person name="Yang X."/>
            <person name="Liu H."/>
            <person name="Ma Z."/>
            <person name="Zou Y."/>
            <person name="Zou M."/>
            <person name="Mao Y."/>
            <person name="Li X."/>
            <person name="Wang H."/>
            <person name="Chen T."/>
            <person name="Wang W."/>
            <person name="Yang R."/>
        </authorList>
    </citation>
    <scope>NUCLEOTIDE SEQUENCE [LARGE SCALE GENOMIC DNA]</scope>
    <source>
        <strain evidence="4">TTIB1903HZAU</strain>
        <tissue evidence="4">Muscle</tissue>
    </source>
</reference>
<dbReference type="PANTHER" id="PTHR15717:SF2">
    <property type="entry name" value="EF-HAND CALCIUM-BINDING DOMAIN-CONTAINING PROTEIN 14"/>
    <property type="match status" value="1"/>
</dbReference>
<evidence type="ECO:0000256" key="3">
    <source>
        <dbReference type="SAM" id="Phobius"/>
    </source>
</evidence>
<keyword evidence="1" id="KW-0175">Coiled coil</keyword>